<comment type="subcellular location">
    <subcellularLocation>
        <location evidence="1">Cell membrane</location>
        <topology evidence="1">Multi-pass membrane protein</topology>
    </subcellularLocation>
</comment>
<keyword evidence="10" id="KW-1185">Reference proteome</keyword>
<evidence type="ECO:0000256" key="5">
    <source>
        <dbReference type="ARBA" id="ARBA00022989"/>
    </source>
</evidence>
<dbReference type="Proteomes" id="UP000281708">
    <property type="component" value="Unassembled WGS sequence"/>
</dbReference>
<dbReference type="Pfam" id="PF07690">
    <property type="entry name" value="MFS_1"/>
    <property type="match status" value="1"/>
</dbReference>
<dbReference type="RefSeq" id="WP_121804780.1">
    <property type="nucleotide sequence ID" value="NZ_RDBE01000001.1"/>
</dbReference>
<dbReference type="GO" id="GO:0005886">
    <property type="term" value="C:plasma membrane"/>
    <property type="evidence" value="ECO:0007669"/>
    <property type="project" value="UniProtKB-SubCell"/>
</dbReference>
<protein>
    <submittedName>
        <fullName evidence="9">MFS transporter</fullName>
    </submittedName>
</protein>
<keyword evidence="2" id="KW-0813">Transport</keyword>
<evidence type="ECO:0000259" key="8">
    <source>
        <dbReference type="PROSITE" id="PS50850"/>
    </source>
</evidence>
<feature type="transmembrane region" description="Helical" evidence="7">
    <location>
        <begin position="384"/>
        <end position="405"/>
    </location>
</feature>
<dbReference type="PROSITE" id="PS00217">
    <property type="entry name" value="SUGAR_TRANSPORT_2"/>
    <property type="match status" value="1"/>
</dbReference>
<feature type="transmembrane region" description="Helical" evidence="7">
    <location>
        <begin position="71"/>
        <end position="92"/>
    </location>
</feature>
<feature type="transmembrane region" description="Helical" evidence="7">
    <location>
        <begin position="42"/>
        <end position="59"/>
    </location>
</feature>
<evidence type="ECO:0000256" key="3">
    <source>
        <dbReference type="ARBA" id="ARBA00022475"/>
    </source>
</evidence>
<keyword evidence="5 7" id="KW-1133">Transmembrane helix</keyword>
<feature type="transmembrane region" description="Helical" evidence="7">
    <location>
        <begin position="200"/>
        <end position="219"/>
    </location>
</feature>
<sequence length="450" mass="47900">MTLDPNAASEATAAEGTAEHRRQIRKAGLASTVGTTIEWYDFFLYNTAAALVFPALFFPESSQYAGRLESFATYAVGFAARPVGAAIFGHWGDRIGRKATLIITLLMMGLATTVVGVLPSADHIGRAAPLILVLLRLFQGIAVGGEWSGSVLLSMEWGDQKRRGLMASLPQLGVAFGLILGTGFLYLMSAVTTDAQFQAWGWRIPFLCSAVLVGIGLYIRLSILETPMFAKRVAQGELSRLPSLEVWRAHWKPILLSAFARLSEQAPFYVITTFTLTYLTEEQGYSKRFALSAILLAAAVEVVAVPLFGHLSDTYGRKRIYMVGAAVTGVYGFVLFALLDSGVAALAFVGMLVALIPHGMQYGPQASLIAEQFPTALRYAGAGVGYQLASVIAGGPAPLVATYLLEHTGSGFAIAGAILGCSVVTLIAVGLMREHSGSDIADDATYARAT</sequence>
<dbReference type="InterPro" id="IPR011701">
    <property type="entry name" value="MFS"/>
</dbReference>
<accession>A0A3L8P6Q5</accession>
<evidence type="ECO:0000256" key="2">
    <source>
        <dbReference type="ARBA" id="ARBA00022448"/>
    </source>
</evidence>
<dbReference type="Gene3D" id="1.20.1250.20">
    <property type="entry name" value="MFS general substrate transporter like domains"/>
    <property type="match status" value="2"/>
</dbReference>
<evidence type="ECO:0000256" key="6">
    <source>
        <dbReference type="ARBA" id="ARBA00023136"/>
    </source>
</evidence>
<feature type="transmembrane region" description="Helical" evidence="7">
    <location>
        <begin position="411"/>
        <end position="431"/>
    </location>
</feature>
<gene>
    <name evidence="9" type="ORF">D9V37_04050</name>
</gene>
<evidence type="ECO:0000313" key="10">
    <source>
        <dbReference type="Proteomes" id="UP000281708"/>
    </source>
</evidence>
<evidence type="ECO:0000256" key="4">
    <source>
        <dbReference type="ARBA" id="ARBA00022692"/>
    </source>
</evidence>
<organism evidence="9 10">
    <name type="scientific">Nocardioides mangrovicus</name>
    <dbReference type="NCBI Taxonomy" id="2478913"/>
    <lineage>
        <taxon>Bacteria</taxon>
        <taxon>Bacillati</taxon>
        <taxon>Actinomycetota</taxon>
        <taxon>Actinomycetes</taxon>
        <taxon>Propionibacteriales</taxon>
        <taxon>Nocardioidaceae</taxon>
        <taxon>Nocardioides</taxon>
    </lineage>
</organism>
<dbReference type="SUPFAM" id="SSF103473">
    <property type="entry name" value="MFS general substrate transporter"/>
    <property type="match status" value="1"/>
</dbReference>
<name>A0A3L8P6Q5_9ACTN</name>
<feature type="domain" description="Major facilitator superfamily (MFS) profile" evidence="8">
    <location>
        <begin position="27"/>
        <end position="437"/>
    </location>
</feature>
<reference evidence="9 10" key="1">
    <citation type="submission" date="2018-10" db="EMBL/GenBank/DDBJ databases">
        <title>Marmoricola sp. 4Q3S-7 whole genome shotgun sequence.</title>
        <authorList>
            <person name="Li F."/>
        </authorList>
    </citation>
    <scope>NUCLEOTIDE SEQUENCE [LARGE SCALE GENOMIC DNA]</scope>
    <source>
        <strain evidence="9 10">4Q3S-7</strain>
    </source>
</reference>
<keyword evidence="3" id="KW-1003">Cell membrane</keyword>
<dbReference type="GO" id="GO:0022857">
    <property type="term" value="F:transmembrane transporter activity"/>
    <property type="evidence" value="ECO:0007669"/>
    <property type="project" value="InterPro"/>
</dbReference>
<dbReference type="InterPro" id="IPR036259">
    <property type="entry name" value="MFS_trans_sf"/>
</dbReference>
<evidence type="ECO:0000256" key="1">
    <source>
        <dbReference type="ARBA" id="ARBA00004651"/>
    </source>
</evidence>
<dbReference type="CDD" id="cd17369">
    <property type="entry name" value="MFS_ShiA_like"/>
    <property type="match status" value="1"/>
</dbReference>
<comment type="caution">
    <text evidence="9">The sequence shown here is derived from an EMBL/GenBank/DDBJ whole genome shotgun (WGS) entry which is preliminary data.</text>
</comment>
<feature type="transmembrane region" description="Helical" evidence="7">
    <location>
        <begin position="130"/>
        <end position="149"/>
    </location>
</feature>
<feature type="transmembrane region" description="Helical" evidence="7">
    <location>
        <begin position="98"/>
        <end position="118"/>
    </location>
</feature>
<feature type="transmembrane region" description="Helical" evidence="7">
    <location>
        <begin position="169"/>
        <end position="188"/>
    </location>
</feature>
<evidence type="ECO:0000256" key="7">
    <source>
        <dbReference type="SAM" id="Phobius"/>
    </source>
</evidence>
<dbReference type="OrthoDB" id="9066401at2"/>
<dbReference type="AlphaFoldDB" id="A0A3L8P6Q5"/>
<dbReference type="InterPro" id="IPR020846">
    <property type="entry name" value="MFS_dom"/>
</dbReference>
<dbReference type="PROSITE" id="PS50850">
    <property type="entry name" value="MFS"/>
    <property type="match status" value="1"/>
</dbReference>
<evidence type="ECO:0000313" key="9">
    <source>
        <dbReference type="EMBL" id="RLV51100.1"/>
    </source>
</evidence>
<proteinExistence type="predicted"/>
<keyword evidence="4 7" id="KW-0812">Transmembrane</keyword>
<dbReference type="EMBL" id="RDBE01000001">
    <property type="protein sequence ID" value="RLV51100.1"/>
    <property type="molecule type" value="Genomic_DNA"/>
</dbReference>
<dbReference type="PANTHER" id="PTHR43045">
    <property type="entry name" value="SHIKIMATE TRANSPORTER"/>
    <property type="match status" value="1"/>
</dbReference>
<keyword evidence="6 7" id="KW-0472">Membrane</keyword>
<dbReference type="PANTHER" id="PTHR43045:SF1">
    <property type="entry name" value="SHIKIMATE TRANSPORTER"/>
    <property type="match status" value="1"/>
</dbReference>
<feature type="transmembrane region" description="Helical" evidence="7">
    <location>
        <begin position="289"/>
        <end position="308"/>
    </location>
</feature>
<dbReference type="InterPro" id="IPR005829">
    <property type="entry name" value="Sugar_transporter_CS"/>
</dbReference>